<dbReference type="EMBL" id="BMPI01000054">
    <property type="protein sequence ID" value="GGM66786.1"/>
    <property type="molecule type" value="Genomic_DNA"/>
</dbReference>
<evidence type="ECO:0000259" key="3">
    <source>
        <dbReference type="Pfam" id="PF02517"/>
    </source>
</evidence>
<sequence length="302" mass="31756">MFAVFPWIDPRLAGGDLMMLAILMIVPVAVAIRTGPRQHRAALARLADRPDRVVVIMRNGTRNSWLMTLAALSIVLGAPGLTLAHLGLTVPDAAGWAATAVAALGSAGVQWLGAHQAARRRAAGGRLRGEAAYRQVRPMHPDTPRERAWAAVFSVSVGFGEEVFYRGLLIAVAIGLGLPTWAAIVLPALLFGLQHRYQTWRGVLFATLFGLVMTVLYATTESLWTPIAVHAAWDLMALLVAPRILAPALDASPPTADPGAPAPTGGVLDPTAPPAAATTAPITAEHPAPPAVLPRLRSAAPE</sequence>
<comment type="caution">
    <text evidence="4">The sequence shown here is derived from an EMBL/GenBank/DDBJ whole genome shotgun (WGS) entry which is preliminary data.</text>
</comment>
<keyword evidence="2" id="KW-0472">Membrane</keyword>
<organism evidence="4 5">
    <name type="scientific">Dactylosporangium sucinum</name>
    <dbReference type="NCBI Taxonomy" id="1424081"/>
    <lineage>
        <taxon>Bacteria</taxon>
        <taxon>Bacillati</taxon>
        <taxon>Actinomycetota</taxon>
        <taxon>Actinomycetes</taxon>
        <taxon>Micromonosporales</taxon>
        <taxon>Micromonosporaceae</taxon>
        <taxon>Dactylosporangium</taxon>
    </lineage>
</organism>
<dbReference type="InterPro" id="IPR052710">
    <property type="entry name" value="CAAX_protease"/>
</dbReference>
<evidence type="ECO:0000313" key="4">
    <source>
        <dbReference type="EMBL" id="GGM66786.1"/>
    </source>
</evidence>
<feature type="transmembrane region" description="Helical" evidence="2">
    <location>
        <begin position="65"/>
        <end position="87"/>
    </location>
</feature>
<dbReference type="RefSeq" id="WP_190255314.1">
    <property type="nucleotide sequence ID" value="NZ_BMPI01000054.1"/>
</dbReference>
<dbReference type="PANTHER" id="PTHR36435:SF1">
    <property type="entry name" value="CAAX AMINO TERMINAL PROTEASE FAMILY PROTEIN"/>
    <property type="match status" value="1"/>
</dbReference>
<reference evidence="4" key="1">
    <citation type="journal article" date="2014" name="Int. J. Syst. Evol. Microbiol.">
        <title>Complete genome sequence of Corynebacterium casei LMG S-19264T (=DSM 44701T), isolated from a smear-ripened cheese.</title>
        <authorList>
            <consortium name="US DOE Joint Genome Institute (JGI-PGF)"/>
            <person name="Walter F."/>
            <person name="Albersmeier A."/>
            <person name="Kalinowski J."/>
            <person name="Ruckert C."/>
        </authorList>
    </citation>
    <scope>NUCLEOTIDE SEQUENCE</scope>
    <source>
        <strain evidence="4">JCM 19831</strain>
    </source>
</reference>
<feature type="compositionally biased region" description="Low complexity" evidence="1">
    <location>
        <begin position="274"/>
        <end position="286"/>
    </location>
</feature>
<feature type="transmembrane region" description="Helical" evidence="2">
    <location>
        <begin position="168"/>
        <end position="193"/>
    </location>
</feature>
<dbReference type="InterPro" id="IPR003675">
    <property type="entry name" value="Rce1/LyrA-like_dom"/>
</dbReference>
<dbReference type="AlphaFoldDB" id="A0A917U8V8"/>
<accession>A0A917U8V8</accession>
<name>A0A917U8V8_9ACTN</name>
<evidence type="ECO:0000256" key="1">
    <source>
        <dbReference type="SAM" id="MobiDB-lite"/>
    </source>
</evidence>
<evidence type="ECO:0000256" key="2">
    <source>
        <dbReference type="SAM" id="Phobius"/>
    </source>
</evidence>
<gene>
    <name evidence="4" type="ORF">GCM10007977_080510</name>
</gene>
<dbReference type="GO" id="GO:0004175">
    <property type="term" value="F:endopeptidase activity"/>
    <property type="evidence" value="ECO:0007669"/>
    <property type="project" value="UniProtKB-ARBA"/>
</dbReference>
<evidence type="ECO:0000313" key="5">
    <source>
        <dbReference type="Proteomes" id="UP000642070"/>
    </source>
</evidence>
<proteinExistence type="predicted"/>
<feature type="transmembrane region" description="Helical" evidence="2">
    <location>
        <begin position="93"/>
        <end position="112"/>
    </location>
</feature>
<keyword evidence="2" id="KW-0812">Transmembrane</keyword>
<dbReference type="PANTHER" id="PTHR36435">
    <property type="entry name" value="SLR1288 PROTEIN"/>
    <property type="match status" value="1"/>
</dbReference>
<keyword evidence="2" id="KW-1133">Transmembrane helix</keyword>
<feature type="domain" description="CAAX prenyl protease 2/Lysostaphin resistance protein A-like" evidence="3">
    <location>
        <begin position="148"/>
        <end position="236"/>
    </location>
</feature>
<feature type="region of interest" description="Disordered" evidence="1">
    <location>
        <begin position="255"/>
        <end position="302"/>
    </location>
</feature>
<feature type="transmembrane region" description="Helical" evidence="2">
    <location>
        <begin position="199"/>
        <end position="218"/>
    </location>
</feature>
<feature type="compositionally biased region" description="Low complexity" evidence="1">
    <location>
        <begin position="255"/>
        <end position="266"/>
    </location>
</feature>
<dbReference type="Proteomes" id="UP000642070">
    <property type="component" value="Unassembled WGS sequence"/>
</dbReference>
<reference evidence="4" key="2">
    <citation type="submission" date="2020-09" db="EMBL/GenBank/DDBJ databases">
        <authorList>
            <person name="Sun Q."/>
            <person name="Ohkuma M."/>
        </authorList>
    </citation>
    <scope>NUCLEOTIDE SEQUENCE</scope>
    <source>
        <strain evidence="4">JCM 19831</strain>
    </source>
</reference>
<feature type="transmembrane region" description="Helical" evidence="2">
    <location>
        <begin position="12"/>
        <end position="32"/>
    </location>
</feature>
<dbReference type="Pfam" id="PF02517">
    <property type="entry name" value="Rce1-like"/>
    <property type="match status" value="1"/>
</dbReference>
<keyword evidence="5" id="KW-1185">Reference proteome</keyword>
<protein>
    <recommendedName>
        <fullName evidence="3">CAAX prenyl protease 2/Lysostaphin resistance protein A-like domain-containing protein</fullName>
    </recommendedName>
</protein>
<dbReference type="GO" id="GO:0080120">
    <property type="term" value="P:CAAX-box protein maturation"/>
    <property type="evidence" value="ECO:0007669"/>
    <property type="project" value="UniProtKB-ARBA"/>
</dbReference>